<keyword evidence="2" id="KW-1185">Reference proteome</keyword>
<proteinExistence type="predicted"/>
<organism evidence="1 2">
    <name type="scientific">Phytohabitans flavus</name>
    <dbReference type="NCBI Taxonomy" id="1076124"/>
    <lineage>
        <taxon>Bacteria</taxon>
        <taxon>Bacillati</taxon>
        <taxon>Actinomycetota</taxon>
        <taxon>Actinomycetes</taxon>
        <taxon>Micromonosporales</taxon>
        <taxon>Micromonosporaceae</taxon>
    </lineage>
</organism>
<evidence type="ECO:0000313" key="1">
    <source>
        <dbReference type="EMBL" id="BCB80282.1"/>
    </source>
</evidence>
<sequence>MARTSQRPSPLQWQVFRGSDAVRRDLVSINQLRSTAWVRVRHDVYADSRIRLDHTLACRATALRLPVSAVFAGPSAAYLHGVEHAASYNDDVHVILPPDVRLRSHQGLRIHATEVEMDEVEARDGLRRTTPARTMWDVACWAELTHAVSVLDRLLRRGQVSRADLADLVERHATHLSRSRALRVFDLADPRARSAAESSLRVRLVTAGLPRPIPRHPVELATGRVTHPGLAWPEFQVAVEIEGTCPGGRTRCLDDIDPDLMRSNGRQQLVTAGWTVLPLTPHQMRRDFTDFVTSLRLALLDRGWQP</sequence>
<reference evidence="1 2" key="2">
    <citation type="submission" date="2020-03" db="EMBL/GenBank/DDBJ databases">
        <authorList>
            <person name="Ichikawa N."/>
            <person name="Kimura A."/>
            <person name="Kitahashi Y."/>
            <person name="Uohara A."/>
        </authorList>
    </citation>
    <scope>NUCLEOTIDE SEQUENCE [LARGE SCALE GENOMIC DNA]</scope>
    <source>
        <strain evidence="1 2">NBRC 107702</strain>
    </source>
</reference>
<dbReference type="Proteomes" id="UP000502508">
    <property type="component" value="Chromosome"/>
</dbReference>
<protein>
    <recommendedName>
        <fullName evidence="3">Transcriptional regulator, AbiEi antitoxin, Type IV TA system</fullName>
    </recommendedName>
</protein>
<dbReference type="AlphaFoldDB" id="A0A6F8Y2D6"/>
<reference evidence="1 2" key="1">
    <citation type="submission" date="2020-03" db="EMBL/GenBank/DDBJ databases">
        <title>Whole genome shotgun sequence of Phytohabitans flavus NBRC 107702.</title>
        <authorList>
            <person name="Komaki H."/>
            <person name="Tamura T."/>
        </authorList>
    </citation>
    <scope>NUCLEOTIDE SEQUENCE [LARGE SCALE GENOMIC DNA]</scope>
    <source>
        <strain evidence="1 2">NBRC 107702</strain>
    </source>
</reference>
<evidence type="ECO:0008006" key="3">
    <source>
        <dbReference type="Google" id="ProtNLM"/>
    </source>
</evidence>
<dbReference type="RefSeq" id="WP_173040478.1">
    <property type="nucleotide sequence ID" value="NZ_AP022870.1"/>
</dbReference>
<evidence type="ECO:0000313" key="2">
    <source>
        <dbReference type="Proteomes" id="UP000502508"/>
    </source>
</evidence>
<accession>A0A6F8Y2D6</accession>
<gene>
    <name evidence="1" type="ORF">Pflav_066920</name>
</gene>
<dbReference type="EMBL" id="AP022870">
    <property type="protein sequence ID" value="BCB80282.1"/>
    <property type="molecule type" value="Genomic_DNA"/>
</dbReference>
<name>A0A6F8Y2D6_9ACTN</name>
<dbReference type="KEGG" id="pfla:Pflav_066920"/>